<reference evidence="2" key="1">
    <citation type="submission" date="2020-09" db="EMBL/GenBank/DDBJ databases">
        <title>Genome-Enabled Discovery of Anthraquinone Biosynthesis in Senna tora.</title>
        <authorList>
            <person name="Kang S.-H."/>
            <person name="Pandey R.P."/>
            <person name="Lee C.-M."/>
            <person name="Sim J.-S."/>
            <person name="Jeong J.-T."/>
            <person name="Choi B.-S."/>
            <person name="Jung M."/>
            <person name="Ginzburg D."/>
            <person name="Zhao K."/>
            <person name="Won S.Y."/>
            <person name="Oh T.-J."/>
            <person name="Yu Y."/>
            <person name="Kim N.-H."/>
            <person name="Lee O.R."/>
            <person name="Lee T.-H."/>
            <person name="Bashyal P."/>
            <person name="Kim T.-S."/>
            <person name="Lee W.-H."/>
            <person name="Kawkins C."/>
            <person name="Kim C.-K."/>
            <person name="Kim J.S."/>
            <person name="Ahn B.O."/>
            <person name="Rhee S.Y."/>
            <person name="Sohng J.K."/>
        </authorList>
    </citation>
    <scope>NUCLEOTIDE SEQUENCE</scope>
    <source>
        <tissue evidence="2">Leaf</tissue>
    </source>
</reference>
<sequence>MSSQISKGILDKNPIILSVPDCSSFASHALHGSVPDCSSFAIRALHGSIEVAWFDSVAVSDFDYDDHYQSVPDDIVVRGGRLSSSRKKQSQKMRNDGLKRKVSSWISKGSLDKKPITPGVPDCFSFANRALHGSIEEAWFD</sequence>
<proteinExistence type="predicted"/>
<evidence type="ECO:0000313" key="2">
    <source>
        <dbReference type="EMBL" id="KAF7807982.1"/>
    </source>
</evidence>
<comment type="caution">
    <text evidence="2">The sequence shown here is derived from an EMBL/GenBank/DDBJ whole genome shotgun (WGS) entry which is preliminary data.</text>
</comment>
<dbReference type="Proteomes" id="UP000634136">
    <property type="component" value="Unassembled WGS sequence"/>
</dbReference>
<gene>
    <name evidence="2" type="ORF">G2W53_040143</name>
</gene>
<dbReference type="EMBL" id="JAAIUW010000012">
    <property type="protein sequence ID" value="KAF7807982.1"/>
    <property type="molecule type" value="Genomic_DNA"/>
</dbReference>
<evidence type="ECO:0000256" key="1">
    <source>
        <dbReference type="SAM" id="MobiDB-lite"/>
    </source>
</evidence>
<accession>A0A834W3C7</accession>
<feature type="region of interest" description="Disordered" evidence="1">
    <location>
        <begin position="81"/>
        <end position="100"/>
    </location>
</feature>
<keyword evidence="3" id="KW-1185">Reference proteome</keyword>
<protein>
    <submittedName>
        <fullName evidence="2">Uncharacterized protein</fullName>
    </submittedName>
</protein>
<dbReference type="AlphaFoldDB" id="A0A834W3C7"/>
<evidence type="ECO:0000313" key="3">
    <source>
        <dbReference type="Proteomes" id="UP000634136"/>
    </source>
</evidence>
<name>A0A834W3C7_9FABA</name>
<organism evidence="2 3">
    <name type="scientific">Senna tora</name>
    <dbReference type="NCBI Taxonomy" id="362788"/>
    <lineage>
        <taxon>Eukaryota</taxon>
        <taxon>Viridiplantae</taxon>
        <taxon>Streptophyta</taxon>
        <taxon>Embryophyta</taxon>
        <taxon>Tracheophyta</taxon>
        <taxon>Spermatophyta</taxon>
        <taxon>Magnoliopsida</taxon>
        <taxon>eudicotyledons</taxon>
        <taxon>Gunneridae</taxon>
        <taxon>Pentapetalae</taxon>
        <taxon>rosids</taxon>
        <taxon>fabids</taxon>
        <taxon>Fabales</taxon>
        <taxon>Fabaceae</taxon>
        <taxon>Caesalpinioideae</taxon>
        <taxon>Cassia clade</taxon>
        <taxon>Senna</taxon>
    </lineage>
</organism>